<gene>
    <name evidence="1" type="ORF">L2E82_10533</name>
</gene>
<name>A0ACB9GAB5_CICIN</name>
<comment type="caution">
    <text evidence="1">The sequence shown here is derived from an EMBL/GenBank/DDBJ whole genome shotgun (WGS) entry which is preliminary data.</text>
</comment>
<evidence type="ECO:0000313" key="2">
    <source>
        <dbReference type="Proteomes" id="UP001055811"/>
    </source>
</evidence>
<organism evidence="1 2">
    <name type="scientific">Cichorium intybus</name>
    <name type="common">Chicory</name>
    <dbReference type="NCBI Taxonomy" id="13427"/>
    <lineage>
        <taxon>Eukaryota</taxon>
        <taxon>Viridiplantae</taxon>
        <taxon>Streptophyta</taxon>
        <taxon>Embryophyta</taxon>
        <taxon>Tracheophyta</taxon>
        <taxon>Spermatophyta</taxon>
        <taxon>Magnoliopsida</taxon>
        <taxon>eudicotyledons</taxon>
        <taxon>Gunneridae</taxon>
        <taxon>Pentapetalae</taxon>
        <taxon>asterids</taxon>
        <taxon>campanulids</taxon>
        <taxon>Asterales</taxon>
        <taxon>Asteraceae</taxon>
        <taxon>Cichorioideae</taxon>
        <taxon>Cichorieae</taxon>
        <taxon>Cichoriinae</taxon>
        <taxon>Cichorium</taxon>
    </lineage>
</organism>
<keyword evidence="2" id="KW-1185">Reference proteome</keyword>
<protein>
    <submittedName>
        <fullName evidence="1">Uncharacterized protein</fullName>
    </submittedName>
</protein>
<evidence type="ECO:0000313" key="1">
    <source>
        <dbReference type="EMBL" id="KAI3780549.1"/>
    </source>
</evidence>
<reference evidence="2" key="1">
    <citation type="journal article" date="2022" name="Mol. Ecol. Resour.">
        <title>The genomes of chicory, endive, great burdock and yacon provide insights into Asteraceae palaeo-polyploidization history and plant inulin production.</title>
        <authorList>
            <person name="Fan W."/>
            <person name="Wang S."/>
            <person name="Wang H."/>
            <person name="Wang A."/>
            <person name="Jiang F."/>
            <person name="Liu H."/>
            <person name="Zhao H."/>
            <person name="Xu D."/>
            <person name="Zhang Y."/>
        </authorList>
    </citation>
    <scope>NUCLEOTIDE SEQUENCE [LARGE SCALE GENOMIC DNA]</scope>
    <source>
        <strain evidence="2">cv. Punajuju</strain>
    </source>
</reference>
<reference evidence="1 2" key="2">
    <citation type="journal article" date="2022" name="Mol. Ecol. Resour.">
        <title>The genomes of chicory, endive, great burdock and yacon provide insights into Asteraceae paleo-polyploidization history and plant inulin production.</title>
        <authorList>
            <person name="Fan W."/>
            <person name="Wang S."/>
            <person name="Wang H."/>
            <person name="Wang A."/>
            <person name="Jiang F."/>
            <person name="Liu H."/>
            <person name="Zhao H."/>
            <person name="Xu D."/>
            <person name="Zhang Y."/>
        </authorList>
    </citation>
    <scope>NUCLEOTIDE SEQUENCE [LARGE SCALE GENOMIC DNA]</scope>
    <source>
        <strain evidence="2">cv. Punajuju</strain>
        <tissue evidence="1">Leaves</tissue>
    </source>
</reference>
<dbReference type="Proteomes" id="UP001055811">
    <property type="component" value="Linkage Group LG02"/>
</dbReference>
<proteinExistence type="predicted"/>
<sequence length="76" mass="8641">MKHLHKHRIPFAPASNSVRKNVEVKVYSQKGWKEYFSVILGSDQVKSGKPSPETCKLCKLSYDDSLKLLFGHSAHK</sequence>
<dbReference type="EMBL" id="CM042010">
    <property type="protein sequence ID" value="KAI3780549.1"/>
    <property type="molecule type" value="Genomic_DNA"/>
</dbReference>
<accession>A0ACB9GAB5</accession>